<dbReference type="GO" id="GO:0005576">
    <property type="term" value="C:extracellular region"/>
    <property type="evidence" value="ECO:0007669"/>
    <property type="project" value="UniProtKB-SubCell"/>
</dbReference>
<evidence type="ECO:0000313" key="5">
    <source>
        <dbReference type="EMBL" id="EFL26670.1"/>
    </source>
</evidence>
<dbReference type="InterPro" id="IPR055372">
    <property type="entry name" value="CBM96"/>
</dbReference>
<dbReference type="Proteomes" id="UP000003963">
    <property type="component" value="Unassembled WGS sequence"/>
</dbReference>
<protein>
    <submittedName>
        <fullName evidence="5">Putative large secreted protein</fullName>
    </submittedName>
</protein>
<keyword evidence="6" id="KW-1185">Reference proteome</keyword>
<evidence type="ECO:0000256" key="1">
    <source>
        <dbReference type="ARBA" id="ARBA00004613"/>
    </source>
</evidence>
<organism evidence="5 6">
    <name type="scientific">Streptomyces himastatinicus ATCC 53653</name>
    <dbReference type="NCBI Taxonomy" id="457427"/>
    <lineage>
        <taxon>Bacteria</taxon>
        <taxon>Bacillati</taxon>
        <taxon>Actinomycetota</taxon>
        <taxon>Actinomycetes</taxon>
        <taxon>Kitasatosporales</taxon>
        <taxon>Streptomycetaceae</taxon>
        <taxon>Streptomyces</taxon>
        <taxon>Streptomyces violaceusniger group</taxon>
    </lineage>
</organism>
<comment type="subcellular location">
    <subcellularLocation>
        <location evidence="1">Secreted</location>
    </subcellularLocation>
</comment>
<evidence type="ECO:0000256" key="3">
    <source>
        <dbReference type="ARBA" id="ARBA00022729"/>
    </source>
</evidence>
<proteinExistence type="predicted"/>
<dbReference type="EMBL" id="GG657754">
    <property type="protein sequence ID" value="EFL26670.1"/>
    <property type="molecule type" value="Genomic_DNA"/>
</dbReference>
<gene>
    <name evidence="5" type="ORF">SSOG_06384</name>
</gene>
<sequence>MSQQEIRMRRKRRKRCVGRGALSLSRRPRRFPSWPGVRETALVLAMALGAEAALLSAESGAAFAASPEWSPRAEGGAAEAAKRAGRGAVSSADSVAAALLMARTQNRKIEVTGERTASSSTWALPSGELQTAAYAEPVRVKRGGEWQDVDTTLVDNGAALEPKSAAAEVTVSGGGDTALASVARDKKSFALGWRDPLPEPEIKGDTAAYDIGDAQTLTVTALSQGFSQNLVLRKAPDRPLSYRIPVKVDGLRLSKADSGRLLLKDGAGKLVAEAPAPMMWDASKDRASGESTRVAEVETAVETGGDGGQTLVLTPDADFFKEKLVYPVTIDPTSTLAATSDTWVATNYPDSQVSSTELKSGTYNAGSVKARSYLKFDVSAFKGKHITDTNLALYSYYASTCSTSGSGTQVRRITESWSSTD</sequence>
<evidence type="ECO:0000256" key="2">
    <source>
        <dbReference type="ARBA" id="ARBA00022525"/>
    </source>
</evidence>
<feature type="domain" description="Carbohydrate-binding module family 96" evidence="4">
    <location>
        <begin position="333"/>
        <end position="420"/>
    </location>
</feature>
<name>D9W759_9ACTN</name>
<dbReference type="Pfam" id="PF24517">
    <property type="entry name" value="CBM96"/>
    <property type="match status" value="1"/>
</dbReference>
<evidence type="ECO:0000313" key="6">
    <source>
        <dbReference type="Proteomes" id="UP000003963"/>
    </source>
</evidence>
<dbReference type="NCBIfam" id="NF033679">
    <property type="entry name" value="DNRLRE_dom"/>
    <property type="match status" value="1"/>
</dbReference>
<reference evidence="5 6" key="1">
    <citation type="submission" date="2009-02" db="EMBL/GenBank/DDBJ databases">
        <title>Annotation of Streptomyces hygroscopicus strain ATCC 53653.</title>
        <authorList>
            <consortium name="The Broad Institute Genome Sequencing Platform"/>
            <consortium name="Broad Institute Microbial Sequencing Center"/>
            <person name="Fischbach M."/>
            <person name="Godfrey P."/>
            <person name="Ward D."/>
            <person name="Young S."/>
            <person name="Zeng Q."/>
            <person name="Koehrsen M."/>
            <person name="Alvarado L."/>
            <person name="Berlin A.M."/>
            <person name="Bochicchio J."/>
            <person name="Borenstein D."/>
            <person name="Chapman S.B."/>
            <person name="Chen Z."/>
            <person name="Engels R."/>
            <person name="Freedman E."/>
            <person name="Gellesch M."/>
            <person name="Goldberg J."/>
            <person name="Griggs A."/>
            <person name="Gujja S."/>
            <person name="Heilman E.R."/>
            <person name="Heiman D.I."/>
            <person name="Hepburn T.A."/>
            <person name="Howarth C."/>
            <person name="Jen D."/>
            <person name="Larson L."/>
            <person name="Lewis B."/>
            <person name="Mehta T."/>
            <person name="Park D."/>
            <person name="Pearson M."/>
            <person name="Richards J."/>
            <person name="Roberts A."/>
            <person name="Saif S."/>
            <person name="Shea T.D."/>
            <person name="Shenoy N."/>
            <person name="Sisk P."/>
            <person name="Stolte C."/>
            <person name="Sykes S.N."/>
            <person name="Thomson T."/>
            <person name="Walk T."/>
            <person name="White J."/>
            <person name="Yandava C."/>
            <person name="Straight P."/>
            <person name="Clardy J."/>
            <person name="Hung D."/>
            <person name="Kolter R."/>
            <person name="Mekalanos J."/>
            <person name="Walker S."/>
            <person name="Walsh C.T."/>
            <person name="Wieland-Brown L.C."/>
            <person name="Haas B."/>
            <person name="Nusbaum C."/>
            <person name="Birren B."/>
        </authorList>
    </citation>
    <scope>NUCLEOTIDE SEQUENCE [LARGE SCALE GENOMIC DNA]</scope>
    <source>
        <strain evidence="5 6">ATCC 53653</strain>
    </source>
</reference>
<keyword evidence="3" id="KW-0732">Signal</keyword>
<dbReference type="HOGENOM" id="CLU_651985_0_0_11"/>
<keyword evidence="2" id="KW-0964">Secreted</keyword>
<dbReference type="AlphaFoldDB" id="D9W759"/>
<evidence type="ECO:0000259" key="4">
    <source>
        <dbReference type="Pfam" id="PF24517"/>
    </source>
</evidence>
<accession>D9W759</accession>
<dbReference type="STRING" id="457427.SSOG_06384"/>